<gene>
    <name evidence="13" type="ORF">BOKJ2_LOCUS2154</name>
</gene>
<evidence type="ECO:0000256" key="4">
    <source>
        <dbReference type="ARBA" id="ARBA00022694"/>
    </source>
</evidence>
<accession>A0A811JW38</accession>
<evidence type="ECO:0000313" key="13">
    <source>
        <dbReference type="EMBL" id="CAD5207470.1"/>
    </source>
</evidence>
<feature type="compositionally biased region" description="Basic residues" evidence="8">
    <location>
        <begin position="1136"/>
        <end position="1146"/>
    </location>
</feature>
<feature type="domain" description="ELP1 N-terminal second beta-propeller" evidence="10">
    <location>
        <begin position="391"/>
        <end position="621"/>
    </location>
</feature>
<dbReference type="OrthoDB" id="40048at2759"/>
<evidence type="ECO:0000256" key="7">
    <source>
        <dbReference type="PROSITE-ProRule" id="PRU00339"/>
    </source>
</evidence>
<dbReference type="GO" id="GO:0033588">
    <property type="term" value="C:elongator holoenzyme complex"/>
    <property type="evidence" value="ECO:0007669"/>
    <property type="project" value="InterPro"/>
</dbReference>
<proteinExistence type="inferred from homology"/>
<organism evidence="13 14">
    <name type="scientific">Bursaphelenchus okinawaensis</name>
    <dbReference type="NCBI Taxonomy" id="465554"/>
    <lineage>
        <taxon>Eukaryota</taxon>
        <taxon>Metazoa</taxon>
        <taxon>Ecdysozoa</taxon>
        <taxon>Nematoda</taxon>
        <taxon>Chromadorea</taxon>
        <taxon>Rhabditida</taxon>
        <taxon>Tylenchina</taxon>
        <taxon>Tylenchomorpha</taxon>
        <taxon>Aphelenchoidea</taxon>
        <taxon>Aphelenchoididae</taxon>
        <taxon>Bursaphelenchus</taxon>
    </lineage>
</organism>
<evidence type="ECO:0000259" key="11">
    <source>
        <dbReference type="Pfam" id="PF23925"/>
    </source>
</evidence>
<dbReference type="Pfam" id="PF04762">
    <property type="entry name" value="Beta-prop_ELP1_1st"/>
    <property type="match status" value="1"/>
</dbReference>
<comment type="pathway">
    <text evidence="1">tRNA modification; 5-methoxycarbonylmethyl-2-thiouridine-tRNA biosynthesis.</text>
</comment>
<dbReference type="GO" id="GO:0000049">
    <property type="term" value="F:tRNA binding"/>
    <property type="evidence" value="ECO:0007669"/>
    <property type="project" value="TreeGrafter"/>
</dbReference>
<evidence type="ECO:0000256" key="6">
    <source>
        <dbReference type="PIRNR" id="PIRNR017233"/>
    </source>
</evidence>
<evidence type="ECO:0000256" key="1">
    <source>
        <dbReference type="ARBA" id="ARBA00005043"/>
    </source>
</evidence>
<dbReference type="InterPro" id="IPR056169">
    <property type="entry name" value="HB_ELP1"/>
</dbReference>
<dbReference type="InterPro" id="IPR056167">
    <property type="entry name" value="A-sol_ELP1"/>
</dbReference>
<dbReference type="EMBL" id="CAJFDH010000001">
    <property type="protein sequence ID" value="CAD5207470.1"/>
    <property type="molecule type" value="Genomic_DNA"/>
</dbReference>
<keyword evidence="4" id="KW-0819">tRNA processing</keyword>
<evidence type="ECO:0000259" key="12">
    <source>
        <dbReference type="Pfam" id="PF23936"/>
    </source>
</evidence>
<feature type="domain" description="ELP1 first N-terminal beta-propeller" evidence="9">
    <location>
        <begin position="1"/>
        <end position="340"/>
    </location>
</feature>
<dbReference type="Pfam" id="PF23936">
    <property type="entry name" value="HB_ELP1"/>
    <property type="match status" value="1"/>
</dbReference>
<comment type="subcellular location">
    <subcellularLocation>
        <location evidence="6">Cytoplasm</location>
    </subcellularLocation>
    <subcellularLocation>
        <location evidence="6">Nucleus</location>
    </subcellularLocation>
</comment>
<dbReference type="GO" id="GO:0002926">
    <property type="term" value="P:tRNA wobble base 5-methoxycarbonylmethyl-2-thiouridinylation"/>
    <property type="evidence" value="ECO:0007669"/>
    <property type="project" value="TreeGrafter"/>
</dbReference>
<dbReference type="Pfam" id="PF23925">
    <property type="entry name" value="A-sol_ELP1"/>
    <property type="match status" value="1"/>
</dbReference>
<keyword evidence="3 6" id="KW-0963">Cytoplasm</keyword>
<dbReference type="InterPro" id="IPR056165">
    <property type="entry name" value="Beta-prop_ELP1_2nd"/>
</dbReference>
<dbReference type="Gene3D" id="2.130.10.10">
    <property type="entry name" value="YVTN repeat-like/Quinoprotein amine dehydrogenase"/>
    <property type="match status" value="1"/>
</dbReference>
<dbReference type="InterPro" id="IPR056164">
    <property type="entry name" value="Beta-prop_ELP1_1st"/>
</dbReference>
<feature type="compositionally biased region" description="Low complexity" evidence="8">
    <location>
        <begin position="1124"/>
        <end position="1135"/>
    </location>
</feature>
<evidence type="ECO:0000259" key="9">
    <source>
        <dbReference type="Pfam" id="PF04762"/>
    </source>
</evidence>
<comment type="similarity">
    <text evidence="2 6">Belongs to the ELP1/IKA1 family.</text>
</comment>
<protein>
    <recommendedName>
        <fullName evidence="5 6">Elongator complex protein 1</fullName>
    </recommendedName>
</protein>
<dbReference type="Proteomes" id="UP000614601">
    <property type="component" value="Unassembled WGS sequence"/>
</dbReference>
<dbReference type="GO" id="GO:0005634">
    <property type="term" value="C:nucleus"/>
    <property type="evidence" value="ECO:0007669"/>
    <property type="project" value="UniProtKB-SubCell"/>
</dbReference>
<feature type="region of interest" description="Disordered" evidence="8">
    <location>
        <begin position="1124"/>
        <end position="1146"/>
    </location>
</feature>
<dbReference type="GO" id="GO:0005829">
    <property type="term" value="C:cytosol"/>
    <property type="evidence" value="ECO:0007669"/>
    <property type="project" value="TreeGrafter"/>
</dbReference>
<dbReference type="InterPro" id="IPR015943">
    <property type="entry name" value="WD40/YVTN_repeat-like_dom_sf"/>
</dbReference>
<keyword evidence="7" id="KW-0802">TPR repeat</keyword>
<dbReference type="InterPro" id="IPR006849">
    <property type="entry name" value="Elp1"/>
</dbReference>
<keyword evidence="14" id="KW-1185">Reference proteome</keyword>
<feature type="domain" description="ELP1 alpha-solenoid" evidence="11">
    <location>
        <begin position="646"/>
        <end position="856"/>
    </location>
</feature>
<dbReference type="Proteomes" id="UP000783686">
    <property type="component" value="Unassembled WGS sequence"/>
</dbReference>
<dbReference type="EMBL" id="CAJFCW020000001">
    <property type="protein sequence ID" value="CAG9085767.1"/>
    <property type="molecule type" value="Genomic_DNA"/>
</dbReference>
<comment type="caution">
    <text evidence="13">The sequence shown here is derived from an EMBL/GenBank/DDBJ whole genome shotgun (WGS) entry which is preliminary data.</text>
</comment>
<dbReference type="InterPro" id="IPR019734">
    <property type="entry name" value="TPR_rpt"/>
</dbReference>
<sequence>MKNLHLYKVIQTSNPNLKEELKNASHFASDTRAGQIFFITSEKLIGIKNGELSCDYEFDSSVEHEGPVVCFDYLSDSDELFWIYQNGHCYRMNVESWEAVEDTGVVFEPVWGASWSPGYQNLVVATENTLLLFSRDLDVISESEVKPNYAGKEELQTIGWGSKETQFQGSVGKGAREVADKDRQLTLLVEYDQEQFGTLIKWRADGQVLAISNTEVVAGAKCRRVRIWDSDLNFLALCDPLSGIEPTLEVLPSRNLFVTSRTSVDEEKTRSLWFYEQNGQYRKNVTLEKQDNMKLQSIQTNCDGTILALVFDSDTNVDAIAQPGGELQFWTLSNAEWTKKLAYKFNYSIKYSNFSQEFASNFQFLTSEGSTISFDIGFLYNSETGKVVSVNGRELRLTDLNVAPIPPPMSHVQYKLAGAVSSIFIRNDGRIAVLNKDMMLYLVDFKDLKAEVVAEEKLENVGDFVYELRLVDDQKVSYVSLKDGEYKVEVLDLKTMEISSLSTQPEPIVYHKVDGTTTYVITDKGKCLKTTENETAILFDVGLTDFFKWTWIGNDSFLGLSPNFNLYLNDRSIIQNCMSYSINGSLCLFTTFEHKLHVLEVNKDVKKADEGRKVERGAVVVGHEGENGTKCWLQMPRGNLEGIHPRFLTLSNMKTLLNQKQYLEAAIQMRKHRINMNLILDHDPESFYNSLDTFIGQFDPKVTLHMDLLQLFILGLEETDSTATAFKEHYEREGQKVSGKVVKAAEEMEKVIRRRLDELEQGEMLYLCLLSCLIKKEQGNSATNALLDLKERSAKISKEQDRTKHLSMSLRHLSYIVDPNPLFEAALRTFDLNILSMIADKLQKDPKEYIPLINRLKGFEPENYRRFHICLLLEDWAEALDYISKVEEKFDECCEHVKQYGLYSRALRLFKGTERYKEICSLSADHYYKKAKFTDAAYLYQKCDQYEKALQAFESALNVEEYCNLYESFVCQQGQVDATSTTKSSESTTLNIPKAKYELALKKMAVHLEQKGRTAEAATALAKLNFEAHAEKIANLLATAGRWTSLSKLTTKMPEAIVTDILMNKFEAFTVLFENQKQQILEYQERLLELREIKQRHLNAWIEAQGDDAFDCAQSETTSIASSMMSQASRMSTASSRRRKNVDKKKSVVKKGSQYEDAAILLALKSLYKAVDDIQEEMAQFLRALVTVDLLQEAAKVQEAFDSLIKTCTTKRNSIWPEYLKATDLPGPIFETFRCEDGIVRLPEGNSMPPRFQLSEELMAPKIRSSVTWKLDLLQ</sequence>
<reference evidence="13" key="1">
    <citation type="submission" date="2020-09" db="EMBL/GenBank/DDBJ databases">
        <authorList>
            <person name="Kikuchi T."/>
        </authorList>
    </citation>
    <scope>NUCLEOTIDE SEQUENCE</scope>
    <source>
        <strain evidence="13">SH1</strain>
    </source>
</reference>
<dbReference type="AlphaFoldDB" id="A0A811JW38"/>
<dbReference type="SUPFAM" id="SSF82171">
    <property type="entry name" value="DPP6 N-terminal domain-like"/>
    <property type="match status" value="1"/>
</dbReference>
<evidence type="ECO:0000256" key="8">
    <source>
        <dbReference type="SAM" id="MobiDB-lite"/>
    </source>
</evidence>
<dbReference type="PANTHER" id="PTHR12747">
    <property type="entry name" value="ELONGATOR COMPLEX PROTEIN 1"/>
    <property type="match status" value="1"/>
</dbReference>
<evidence type="ECO:0000313" key="14">
    <source>
        <dbReference type="Proteomes" id="UP000614601"/>
    </source>
</evidence>
<feature type="domain" description="ELP1 three-helical bundle" evidence="12">
    <location>
        <begin position="1059"/>
        <end position="1210"/>
    </location>
</feature>
<dbReference type="PANTHER" id="PTHR12747:SF0">
    <property type="entry name" value="ELONGATOR COMPLEX PROTEIN 1"/>
    <property type="match status" value="1"/>
</dbReference>
<keyword evidence="6" id="KW-0539">Nucleus</keyword>
<dbReference type="PROSITE" id="PS50005">
    <property type="entry name" value="TPR"/>
    <property type="match status" value="1"/>
</dbReference>
<dbReference type="Pfam" id="PF23797">
    <property type="entry name" value="Beta-prop_ELP1_2nd"/>
    <property type="match status" value="1"/>
</dbReference>
<comment type="function">
    <text evidence="6">Component of the elongator complex which is required for multiple tRNA modifications, including mcm5U (5-methoxycarbonylmethyl uridine), mcm5s2U (5-methoxycarbonylmethyl-2-thiouridine), and ncm5U (5-carbamoylmethyl uridine). The elongator complex catalyzes formation of carboxymethyluridine in the wobble base at position 34 in tRNAs.</text>
</comment>
<name>A0A811JW38_9BILA</name>
<dbReference type="UniPathway" id="UPA00988"/>
<evidence type="ECO:0000256" key="3">
    <source>
        <dbReference type="ARBA" id="ARBA00022490"/>
    </source>
</evidence>
<dbReference type="PIRSF" id="PIRSF017233">
    <property type="entry name" value="IKAP"/>
    <property type="match status" value="1"/>
</dbReference>
<evidence type="ECO:0000259" key="10">
    <source>
        <dbReference type="Pfam" id="PF23797"/>
    </source>
</evidence>
<evidence type="ECO:0000256" key="5">
    <source>
        <dbReference type="ARBA" id="ARBA00029535"/>
    </source>
</evidence>
<evidence type="ECO:0000256" key="2">
    <source>
        <dbReference type="ARBA" id="ARBA00006086"/>
    </source>
</evidence>
<feature type="repeat" description="TPR" evidence="7">
    <location>
        <begin position="930"/>
        <end position="963"/>
    </location>
</feature>